<proteinExistence type="predicted"/>
<keyword evidence="1" id="KW-0732">Signal</keyword>
<feature type="chain" id="PRO_5047136053" description="Glycine zipper domain-containing protein" evidence="1">
    <location>
        <begin position="21"/>
        <end position="166"/>
    </location>
</feature>
<evidence type="ECO:0000313" key="3">
    <source>
        <dbReference type="Proteomes" id="UP001524587"/>
    </source>
</evidence>
<reference evidence="2 3" key="1">
    <citation type="submission" date="2022-06" db="EMBL/GenBank/DDBJ databases">
        <title>Endosaccharibacter gen. nov., sp. nov., endophytic bacteria isolated from sugarcane.</title>
        <authorList>
            <person name="Pitiwittayakul N."/>
            <person name="Yukphan P."/>
            <person name="Charoenyingcharoen P."/>
            <person name="Tanasupawat S."/>
        </authorList>
    </citation>
    <scope>NUCLEOTIDE SEQUENCE [LARGE SCALE GENOMIC DNA]</scope>
    <source>
        <strain evidence="2 3">KSS8</strain>
    </source>
</reference>
<gene>
    <name evidence="2" type="ORF">NFI95_03640</name>
</gene>
<evidence type="ECO:0000313" key="2">
    <source>
        <dbReference type="EMBL" id="MCQ8277543.1"/>
    </source>
</evidence>
<keyword evidence="3" id="KW-1185">Reference proteome</keyword>
<dbReference type="EMBL" id="JAMSKV010000002">
    <property type="protein sequence ID" value="MCQ8277543.1"/>
    <property type="molecule type" value="Genomic_DNA"/>
</dbReference>
<feature type="signal peptide" evidence="1">
    <location>
        <begin position="1"/>
        <end position="20"/>
    </location>
</feature>
<organism evidence="2 3">
    <name type="scientific">Endosaccharibacter trunci</name>
    <dbReference type="NCBI Taxonomy" id="2812733"/>
    <lineage>
        <taxon>Bacteria</taxon>
        <taxon>Pseudomonadati</taxon>
        <taxon>Pseudomonadota</taxon>
        <taxon>Alphaproteobacteria</taxon>
        <taxon>Acetobacterales</taxon>
        <taxon>Acetobacteraceae</taxon>
        <taxon>Endosaccharibacter</taxon>
    </lineage>
</organism>
<comment type="caution">
    <text evidence="2">The sequence shown here is derived from an EMBL/GenBank/DDBJ whole genome shotgun (WGS) entry which is preliminary data.</text>
</comment>
<protein>
    <recommendedName>
        <fullName evidence="4">Glycine zipper domain-containing protein</fullName>
    </recommendedName>
</protein>
<dbReference type="Proteomes" id="UP001524587">
    <property type="component" value="Unassembled WGS sequence"/>
</dbReference>
<sequence length="166" mass="16546">MHHRSLLLILPLAIAPAACAYDSPQQQEANACRIIGPKAMVAGLGGAAGGAAIGAAAGGGRGAAIGAVAGLLVGAIGGHIADQQDCKAAQQALAANLANVRNGQTINWTSPSGHTGQYQVTSDAFAAHDSTYCPRATSLQPPGSDAPGQPLVACRMPDGNYSYYPA</sequence>
<accession>A0ABT1W3U6</accession>
<evidence type="ECO:0008006" key="4">
    <source>
        <dbReference type="Google" id="ProtNLM"/>
    </source>
</evidence>
<dbReference type="RefSeq" id="WP_422862986.1">
    <property type="nucleotide sequence ID" value="NZ_JAMSKV010000002.1"/>
</dbReference>
<evidence type="ECO:0000256" key="1">
    <source>
        <dbReference type="SAM" id="SignalP"/>
    </source>
</evidence>
<name>A0ABT1W3U6_9PROT</name>